<feature type="chain" id="PRO_5044283004" evidence="2">
    <location>
        <begin position="19"/>
        <end position="275"/>
    </location>
</feature>
<feature type="region of interest" description="Disordered" evidence="1">
    <location>
        <begin position="88"/>
        <end position="130"/>
    </location>
</feature>
<dbReference type="RefSeq" id="XP_005760012.1">
    <property type="nucleotide sequence ID" value="XM_005759955.1"/>
</dbReference>
<keyword evidence="4" id="KW-1185">Reference proteome</keyword>
<proteinExistence type="predicted"/>
<organism evidence="3 4">
    <name type="scientific">Emiliania huxleyi (strain CCMP1516)</name>
    <dbReference type="NCBI Taxonomy" id="280463"/>
    <lineage>
        <taxon>Eukaryota</taxon>
        <taxon>Haptista</taxon>
        <taxon>Haptophyta</taxon>
        <taxon>Prymnesiophyceae</taxon>
        <taxon>Isochrysidales</taxon>
        <taxon>Noelaerhabdaceae</taxon>
        <taxon>Emiliania</taxon>
    </lineage>
</organism>
<keyword evidence="2" id="KW-0732">Signal</keyword>
<feature type="signal peptide" evidence="2">
    <location>
        <begin position="1"/>
        <end position="18"/>
    </location>
</feature>
<dbReference type="AlphaFoldDB" id="A0A0D3I8J8"/>
<feature type="region of interest" description="Disordered" evidence="1">
    <location>
        <begin position="235"/>
        <end position="275"/>
    </location>
</feature>
<dbReference type="Proteomes" id="UP000013827">
    <property type="component" value="Unassembled WGS sequence"/>
</dbReference>
<feature type="compositionally biased region" description="Basic and acidic residues" evidence="1">
    <location>
        <begin position="235"/>
        <end position="246"/>
    </location>
</feature>
<evidence type="ECO:0000256" key="2">
    <source>
        <dbReference type="SAM" id="SignalP"/>
    </source>
</evidence>
<dbReference type="HOGENOM" id="CLU_1013500_0_0_1"/>
<sequence>MGSPALSLALVALSSASGSDDWYRGATHIDELREASDRLQEGTLDEHAFQTFVRQAERAPDDWRGHAMLGQAQTSRGSHQAAVASLKRARKLAPDVPQADAHGRPTPGAPSRHCGARSPKPLSAPSHPALHKSGRVPAVCLEVATALATAHDALAAALLDAPTAANLTLVNLTKQQRRRAARRPREAVSLREAIALRSHAEGTGAGAGADVAAAATSHHRLSRLLVMSEADREAAVHAMHRQMEEKREEEEEDEAVRAEEAAEEAARRRAKQELR</sequence>
<reference evidence="4" key="1">
    <citation type="journal article" date="2013" name="Nature">
        <title>Pan genome of the phytoplankton Emiliania underpins its global distribution.</title>
        <authorList>
            <person name="Read B.A."/>
            <person name="Kegel J."/>
            <person name="Klute M.J."/>
            <person name="Kuo A."/>
            <person name="Lefebvre S.C."/>
            <person name="Maumus F."/>
            <person name="Mayer C."/>
            <person name="Miller J."/>
            <person name="Monier A."/>
            <person name="Salamov A."/>
            <person name="Young J."/>
            <person name="Aguilar M."/>
            <person name="Claverie J.M."/>
            <person name="Frickenhaus S."/>
            <person name="Gonzalez K."/>
            <person name="Herman E.K."/>
            <person name="Lin Y.C."/>
            <person name="Napier J."/>
            <person name="Ogata H."/>
            <person name="Sarno A.F."/>
            <person name="Shmutz J."/>
            <person name="Schroeder D."/>
            <person name="de Vargas C."/>
            <person name="Verret F."/>
            <person name="von Dassow P."/>
            <person name="Valentin K."/>
            <person name="Van de Peer Y."/>
            <person name="Wheeler G."/>
            <person name="Dacks J.B."/>
            <person name="Delwiche C.F."/>
            <person name="Dyhrman S.T."/>
            <person name="Glockner G."/>
            <person name="John U."/>
            <person name="Richards T."/>
            <person name="Worden A.Z."/>
            <person name="Zhang X."/>
            <person name="Grigoriev I.V."/>
            <person name="Allen A.E."/>
            <person name="Bidle K."/>
            <person name="Borodovsky M."/>
            <person name="Bowler C."/>
            <person name="Brownlee C."/>
            <person name="Cock J.M."/>
            <person name="Elias M."/>
            <person name="Gladyshev V.N."/>
            <person name="Groth M."/>
            <person name="Guda C."/>
            <person name="Hadaegh A."/>
            <person name="Iglesias-Rodriguez M.D."/>
            <person name="Jenkins J."/>
            <person name="Jones B.M."/>
            <person name="Lawson T."/>
            <person name="Leese F."/>
            <person name="Lindquist E."/>
            <person name="Lobanov A."/>
            <person name="Lomsadze A."/>
            <person name="Malik S.B."/>
            <person name="Marsh M.E."/>
            <person name="Mackinder L."/>
            <person name="Mock T."/>
            <person name="Mueller-Roeber B."/>
            <person name="Pagarete A."/>
            <person name="Parker M."/>
            <person name="Probert I."/>
            <person name="Quesneville H."/>
            <person name="Raines C."/>
            <person name="Rensing S.A."/>
            <person name="Riano-Pachon D.M."/>
            <person name="Richier S."/>
            <person name="Rokitta S."/>
            <person name="Shiraiwa Y."/>
            <person name="Soanes D.M."/>
            <person name="van der Giezen M."/>
            <person name="Wahlund T.M."/>
            <person name="Williams B."/>
            <person name="Wilson W."/>
            <person name="Wolfe G."/>
            <person name="Wurch L.L."/>
        </authorList>
    </citation>
    <scope>NUCLEOTIDE SEQUENCE</scope>
</reference>
<dbReference type="PaxDb" id="2903-EOD07583"/>
<dbReference type="SUPFAM" id="SSF48452">
    <property type="entry name" value="TPR-like"/>
    <property type="match status" value="1"/>
</dbReference>
<feature type="compositionally biased region" description="Basic and acidic residues" evidence="1">
    <location>
        <begin position="255"/>
        <end position="275"/>
    </location>
</feature>
<evidence type="ECO:0000313" key="3">
    <source>
        <dbReference type="EnsemblProtists" id="EOD07583"/>
    </source>
</evidence>
<reference evidence="3" key="2">
    <citation type="submission" date="2024-10" db="UniProtKB">
        <authorList>
            <consortium name="EnsemblProtists"/>
        </authorList>
    </citation>
    <scope>IDENTIFICATION</scope>
</reference>
<protein>
    <submittedName>
        <fullName evidence="3">Uncharacterized protein</fullName>
    </submittedName>
</protein>
<dbReference type="GeneID" id="17253735"/>
<evidence type="ECO:0000256" key="1">
    <source>
        <dbReference type="SAM" id="MobiDB-lite"/>
    </source>
</evidence>
<name>A0A0D3I8J8_EMIH1</name>
<dbReference type="KEGG" id="ehx:EMIHUDRAFT_121100"/>
<dbReference type="InterPro" id="IPR011990">
    <property type="entry name" value="TPR-like_helical_dom_sf"/>
</dbReference>
<dbReference type="Gene3D" id="1.25.40.10">
    <property type="entry name" value="Tetratricopeptide repeat domain"/>
    <property type="match status" value="1"/>
</dbReference>
<accession>A0A0D3I8J8</accession>
<dbReference type="EnsemblProtists" id="EOD07583">
    <property type="protein sequence ID" value="EOD07583"/>
    <property type="gene ID" value="EMIHUDRAFT_121100"/>
</dbReference>
<evidence type="ECO:0000313" key="4">
    <source>
        <dbReference type="Proteomes" id="UP000013827"/>
    </source>
</evidence>